<protein>
    <submittedName>
        <fullName evidence="3">FlgN protein</fullName>
    </submittedName>
</protein>
<dbReference type="AlphaFoldDB" id="A0A4R3K9T0"/>
<dbReference type="EMBL" id="SMAA01000006">
    <property type="protein sequence ID" value="TCS79643.1"/>
    <property type="molecule type" value="Genomic_DNA"/>
</dbReference>
<keyword evidence="4" id="KW-1185">Reference proteome</keyword>
<dbReference type="Proteomes" id="UP000295188">
    <property type="component" value="Unassembled WGS sequence"/>
</dbReference>
<evidence type="ECO:0000313" key="4">
    <source>
        <dbReference type="Proteomes" id="UP000295188"/>
    </source>
</evidence>
<dbReference type="RefSeq" id="WP_132548674.1">
    <property type="nucleotide sequence ID" value="NZ_SMAA01000006.1"/>
</dbReference>
<proteinExistence type="predicted"/>
<dbReference type="Pfam" id="PF05130">
    <property type="entry name" value="FlgN"/>
    <property type="match status" value="1"/>
</dbReference>
<feature type="coiled-coil region" evidence="2">
    <location>
        <begin position="37"/>
        <end position="64"/>
    </location>
</feature>
<keyword evidence="1" id="KW-1005">Bacterial flagellum biogenesis</keyword>
<evidence type="ECO:0000313" key="3">
    <source>
        <dbReference type="EMBL" id="TCS79643.1"/>
    </source>
</evidence>
<accession>A0A4R3K9T0</accession>
<gene>
    <name evidence="3" type="ORF">EDC37_10658</name>
</gene>
<dbReference type="InterPro" id="IPR007809">
    <property type="entry name" value="FlgN-like"/>
</dbReference>
<dbReference type="InterPro" id="IPR036679">
    <property type="entry name" value="FlgN-like_sf"/>
</dbReference>
<comment type="caution">
    <text evidence="3">The sequence shown here is derived from an EMBL/GenBank/DDBJ whole genome shotgun (WGS) entry which is preliminary data.</text>
</comment>
<dbReference type="SUPFAM" id="SSF140566">
    <property type="entry name" value="FlgN-like"/>
    <property type="match status" value="1"/>
</dbReference>
<keyword evidence="2" id="KW-0175">Coiled coil</keyword>
<reference evidence="3 4" key="1">
    <citation type="submission" date="2019-03" db="EMBL/GenBank/DDBJ databases">
        <title>Genomic Encyclopedia of Type Strains, Phase IV (KMG-IV): sequencing the most valuable type-strain genomes for metagenomic binning, comparative biology and taxonomic classification.</title>
        <authorList>
            <person name="Goeker M."/>
        </authorList>
    </citation>
    <scope>NUCLEOTIDE SEQUENCE [LARGE SCALE GENOMIC DNA]</scope>
    <source>
        <strain evidence="3 4">DSM 20467</strain>
    </source>
</reference>
<evidence type="ECO:0000256" key="1">
    <source>
        <dbReference type="ARBA" id="ARBA00022795"/>
    </source>
</evidence>
<dbReference type="GO" id="GO:0044780">
    <property type="term" value="P:bacterial-type flagellum assembly"/>
    <property type="evidence" value="ECO:0007669"/>
    <property type="project" value="InterPro"/>
</dbReference>
<name>A0A4R3K9T0_9FIRM</name>
<organism evidence="3 4">
    <name type="scientific">Pectinatus cerevisiiphilus</name>
    <dbReference type="NCBI Taxonomy" id="86956"/>
    <lineage>
        <taxon>Bacteria</taxon>
        <taxon>Bacillati</taxon>
        <taxon>Bacillota</taxon>
        <taxon>Negativicutes</taxon>
        <taxon>Selenomonadales</taxon>
        <taxon>Selenomonadaceae</taxon>
        <taxon>Pectinatus</taxon>
    </lineage>
</organism>
<dbReference type="OrthoDB" id="2660802at2"/>
<evidence type="ECO:0000256" key="2">
    <source>
        <dbReference type="SAM" id="Coils"/>
    </source>
</evidence>
<sequence>MDDIINKYQQQLDNYKQLQLCVAQQRTYLTELNDKSFQEETHNMETLMNEIKKLDRSIKKEHTDKENTAVINQFLGQIKTLAADIQKINTANTLLLKNRMDFIRFNINVATQAVAGASYKPDGDTANSTRKIKMFDQSI</sequence>